<feature type="region of interest" description="Disordered" evidence="6">
    <location>
        <begin position="1"/>
        <end position="26"/>
    </location>
</feature>
<evidence type="ECO:0000313" key="9">
    <source>
        <dbReference type="EnsemblFungi" id="PTTG_09985-t43_1-p1"/>
    </source>
</evidence>
<evidence type="ECO:0000256" key="4">
    <source>
        <dbReference type="ARBA" id="ARBA00023134"/>
    </source>
</evidence>
<evidence type="ECO:0000259" key="7">
    <source>
        <dbReference type="Pfam" id="PF00091"/>
    </source>
</evidence>
<evidence type="ECO:0000313" key="10">
    <source>
        <dbReference type="Proteomes" id="UP000005240"/>
    </source>
</evidence>
<dbReference type="GO" id="GO:0005525">
    <property type="term" value="F:GTP binding"/>
    <property type="evidence" value="ECO:0007669"/>
    <property type="project" value="UniProtKB-UniRule"/>
</dbReference>
<evidence type="ECO:0000256" key="2">
    <source>
        <dbReference type="ARBA" id="ARBA00022701"/>
    </source>
</evidence>
<dbReference type="InterPro" id="IPR036525">
    <property type="entry name" value="Tubulin/FtsZ_GTPase_sf"/>
</dbReference>
<evidence type="ECO:0000256" key="6">
    <source>
        <dbReference type="SAM" id="MobiDB-lite"/>
    </source>
</evidence>
<evidence type="ECO:0000256" key="5">
    <source>
        <dbReference type="RuleBase" id="RU000352"/>
    </source>
</evidence>
<evidence type="ECO:0000256" key="3">
    <source>
        <dbReference type="ARBA" id="ARBA00022741"/>
    </source>
</evidence>
<dbReference type="Pfam" id="PF00091">
    <property type="entry name" value="Tubulin"/>
    <property type="match status" value="1"/>
</dbReference>
<protein>
    <submittedName>
        <fullName evidence="9">Tubulin domain-containing protein</fullName>
    </submittedName>
</protein>
<dbReference type="InterPro" id="IPR003008">
    <property type="entry name" value="Tubulin_FtsZ_GTPase"/>
</dbReference>
<dbReference type="InterPro" id="IPR000217">
    <property type="entry name" value="Tubulin"/>
</dbReference>
<reference evidence="9 10" key="3">
    <citation type="journal article" date="2017" name="G3 (Bethesda)">
        <title>Comparative analysis highlights variable genome content of wheat rusts and divergence of the mating loci.</title>
        <authorList>
            <person name="Cuomo C.A."/>
            <person name="Bakkeren G."/>
            <person name="Khalil H.B."/>
            <person name="Panwar V."/>
            <person name="Joly D."/>
            <person name="Linning R."/>
            <person name="Sakthikumar S."/>
            <person name="Song X."/>
            <person name="Adiconis X."/>
            <person name="Fan L."/>
            <person name="Goldberg J.M."/>
            <person name="Levin J.Z."/>
            <person name="Young S."/>
            <person name="Zeng Q."/>
            <person name="Anikster Y."/>
            <person name="Bruce M."/>
            <person name="Wang M."/>
            <person name="Yin C."/>
            <person name="McCallum B."/>
            <person name="Szabo L.J."/>
            <person name="Hulbert S."/>
            <person name="Chen X."/>
            <person name="Fellers J.P."/>
        </authorList>
    </citation>
    <scope>NUCLEOTIDE SEQUENCE</scope>
    <source>
        <strain evidence="10">Isolate 1-1 / race 1 (BBBD)</strain>
        <strain evidence="9">isolate 1-1 / race 1 (BBBD)</strain>
    </source>
</reference>
<dbReference type="SUPFAM" id="SSF52490">
    <property type="entry name" value="Tubulin nucleotide-binding domain-like"/>
    <property type="match status" value="1"/>
</dbReference>
<feature type="domain" description="Tubulin/FtsZ GTPase" evidence="7">
    <location>
        <begin position="41"/>
        <end position="158"/>
    </location>
</feature>
<dbReference type="Gene3D" id="3.40.50.1440">
    <property type="entry name" value="Tubulin/FtsZ, GTPase domain"/>
    <property type="match status" value="1"/>
</dbReference>
<gene>
    <name evidence="8" type="ORF">PTTG_09985</name>
</gene>
<keyword evidence="4 5" id="KW-0342">GTP-binding</keyword>
<dbReference type="EMBL" id="ADAS02000121">
    <property type="protein sequence ID" value="OAV89678.1"/>
    <property type="molecule type" value="Genomic_DNA"/>
</dbReference>
<keyword evidence="3 5" id="KW-0547">Nucleotide-binding</keyword>
<name>A0A180GB38_PUCT1</name>
<dbReference type="PANTHER" id="PTHR11588">
    <property type="entry name" value="TUBULIN"/>
    <property type="match status" value="1"/>
</dbReference>
<evidence type="ECO:0000256" key="1">
    <source>
        <dbReference type="ARBA" id="ARBA00009636"/>
    </source>
</evidence>
<keyword evidence="2 5" id="KW-0493">Microtubule</keyword>
<organism evidence="8">
    <name type="scientific">Puccinia triticina (isolate 1-1 / race 1 (BBBD))</name>
    <name type="common">Brown leaf rust fungus</name>
    <dbReference type="NCBI Taxonomy" id="630390"/>
    <lineage>
        <taxon>Eukaryota</taxon>
        <taxon>Fungi</taxon>
        <taxon>Dikarya</taxon>
        <taxon>Basidiomycota</taxon>
        <taxon>Pucciniomycotina</taxon>
        <taxon>Pucciniomycetes</taxon>
        <taxon>Pucciniales</taxon>
        <taxon>Pucciniaceae</taxon>
        <taxon>Puccinia</taxon>
    </lineage>
</organism>
<dbReference type="InterPro" id="IPR017975">
    <property type="entry name" value="Tubulin_CS"/>
</dbReference>
<reference evidence="8" key="2">
    <citation type="submission" date="2016-05" db="EMBL/GenBank/DDBJ databases">
        <title>Comparative analysis highlights variable genome content of wheat rusts and divergence of the mating loci.</title>
        <authorList>
            <person name="Cuomo C.A."/>
            <person name="Bakkeren G."/>
            <person name="Szabo L."/>
            <person name="Khalil H."/>
            <person name="Joly D."/>
            <person name="Goldberg J."/>
            <person name="Young S."/>
            <person name="Zeng Q."/>
            <person name="Fellers J."/>
        </authorList>
    </citation>
    <scope>NUCLEOTIDE SEQUENCE [LARGE SCALE GENOMIC DNA]</scope>
    <source>
        <strain evidence="8">1-1 BBBD Race 1</strain>
    </source>
</reference>
<sequence length="167" mass="17970">MPESALCRSSSSRSQDGPRIQTDHPTNCFYGTLLPPSTRPRTDVFFYQADDDHHIPRAIMIELEPRVINTILTSEYSKLHNPENVYLSKDGSGAGKDGGGARKDGGGAGNSCAAGYETGEKIYKEVMDMLDREAKGSDPLEGFMLLHSIAGGTGSGLTLPLLLVRTP</sequence>
<dbReference type="VEuPathDB" id="FungiDB:PTTG_09985"/>
<dbReference type="GO" id="GO:0005874">
    <property type="term" value="C:microtubule"/>
    <property type="evidence" value="ECO:0007669"/>
    <property type="project" value="UniProtKB-KW"/>
</dbReference>
<proteinExistence type="inferred from homology"/>
<dbReference type="Proteomes" id="UP000005240">
    <property type="component" value="Unassembled WGS sequence"/>
</dbReference>
<dbReference type="EnsemblFungi" id="PTTG_09985-t43_1">
    <property type="protein sequence ID" value="PTTG_09985-t43_1-p1"/>
    <property type="gene ID" value="PTTG_09985"/>
</dbReference>
<reference evidence="8" key="1">
    <citation type="submission" date="2009-11" db="EMBL/GenBank/DDBJ databases">
        <authorList>
            <consortium name="The Broad Institute Genome Sequencing Platform"/>
            <person name="Ward D."/>
            <person name="Feldgarden M."/>
            <person name="Earl A."/>
            <person name="Young S.K."/>
            <person name="Zeng Q."/>
            <person name="Koehrsen M."/>
            <person name="Alvarado L."/>
            <person name="Berlin A."/>
            <person name="Bochicchio J."/>
            <person name="Borenstein D."/>
            <person name="Chapman S.B."/>
            <person name="Chen Z."/>
            <person name="Engels R."/>
            <person name="Freedman E."/>
            <person name="Gellesch M."/>
            <person name="Goldberg J."/>
            <person name="Griggs A."/>
            <person name="Gujja S."/>
            <person name="Heilman E."/>
            <person name="Heiman D."/>
            <person name="Hepburn T."/>
            <person name="Howarth C."/>
            <person name="Jen D."/>
            <person name="Larson L."/>
            <person name="Lewis B."/>
            <person name="Mehta T."/>
            <person name="Park D."/>
            <person name="Pearson M."/>
            <person name="Roberts A."/>
            <person name="Saif S."/>
            <person name="Shea T."/>
            <person name="Shenoy N."/>
            <person name="Sisk P."/>
            <person name="Stolte C."/>
            <person name="Sykes S."/>
            <person name="Thomson T."/>
            <person name="Walk T."/>
            <person name="White J."/>
            <person name="Yandava C."/>
            <person name="Izard J."/>
            <person name="Baranova O.V."/>
            <person name="Blanton J.M."/>
            <person name="Tanner A.C."/>
            <person name="Dewhirst F.E."/>
            <person name="Haas B."/>
            <person name="Nusbaum C."/>
            <person name="Birren B."/>
        </authorList>
    </citation>
    <scope>NUCLEOTIDE SEQUENCE [LARGE SCALE GENOMIC DNA]</scope>
    <source>
        <strain evidence="8">1-1 BBBD Race 1</strain>
    </source>
</reference>
<comment type="similarity">
    <text evidence="1 5">Belongs to the tubulin family.</text>
</comment>
<dbReference type="AlphaFoldDB" id="A0A180GB38"/>
<dbReference type="PRINTS" id="PR01161">
    <property type="entry name" value="TUBULIN"/>
</dbReference>
<feature type="region of interest" description="Disordered" evidence="6">
    <location>
        <begin position="87"/>
        <end position="111"/>
    </location>
</feature>
<evidence type="ECO:0000313" key="8">
    <source>
        <dbReference type="EMBL" id="OAV89678.1"/>
    </source>
</evidence>
<accession>A0A180GB38</accession>
<reference evidence="9" key="4">
    <citation type="submission" date="2025-05" db="UniProtKB">
        <authorList>
            <consortium name="EnsemblFungi"/>
        </authorList>
    </citation>
    <scope>IDENTIFICATION</scope>
    <source>
        <strain evidence="9">isolate 1-1 / race 1 (BBBD)</strain>
    </source>
</reference>
<dbReference type="PROSITE" id="PS00227">
    <property type="entry name" value="TUBULIN"/>
    <property type="match status" value="1"/>
</dbReference>
<dbReference type="GO" id="GO:0007017">
    <property type="term" value="P:microtubule-based process"/>
    <property type="evidence" value="ECO:0007669"/>
    <property type="project" value="InterPro"/>
</dbReference>
<dbReference type="OrthoDB" id="10249382at2759"/>
<keyword evidence="10" id="KW-1185">Reference proteome</keyword>